<gene>
    <name evidence="4" type="primary">resA_5</name>
    <name evidence="4" type="ORF">GmarT_38190</name>
</gene>
<dbReference type="InterPro" id="IPR013766">
    <property type="entry name" value="Thioredoxin_domain"/>
</dbReference>
<feature type="domain" description="Thioredoxin" evidence="3">
    <location>
        <begin position="95"/>
        <end position="236"/>
    </location>
</feature>
<evidence type="ECO:0000313" key="5">
    <source>
        <dbReference type="Proteomes" id="UP000322887"/>
    </source>
</evidence>
<dbReference type="GeneID" id="98648314"/>
<sequence length="248" mass="28110">MSGETYNLVVNFIAIAMYIAIGVLVFSLGFMLLRWKTPKRRGHALRLLSSVITILGLYALLYVVNFWIFLPSLVREKIAEENAFLEERLTKTSIVLVGDTAPDFSVATIDGELFSLAAARGEVVLINFYSNWCGPCRLELPYIQQIWDEHKSNPGFRLLVIGREETEEKVKQFCEEFDFTFPVAPDPEREIYSQFAHELIPRTLVISPGGKVVFSSVGFYEDDLEKLKLVLDQQLAGLPLEKSKPVVE</sequence>
<keyword evidence="5" id="KW-1185">Reference proteome</keyword>
<evidence type="ECO:0000256" key="2">
    <source>
        <dbReference type="SAM" id="Phobius"/>
    </source>
</evidence>
<protein>
    <submittedName>
        <fullName evidence="4">Thiol-disulfide oxidoreductase ResA</fullName>
    </submittedName>
</protein>
<dbReference type="Gene3D" id="3.40.30.10">
    <property type="entry name" value="Glutaredoxin"/>
    <property type="match status" value="1"/>
</dbReference>
<dbReference type="Proteomes" id="UP000322887">
    <property type="component" value="Chromosome"/>
</dbReference>
<dbReference type="CDD" id="cd02966">
    <property type="entry name" value="TlpA_like_family"/>
    <property type="match status" value="1"/>
</dbReference>
<feature type="transmembrane region" description="Helical" evidence="2">
    <location>
        <begin position="45"/>
        <end position="70"/>
    </location>
</feature>
<feature type="transmembrane region" description="Helical" evidence="2">
    <location>
        <begin position="12"/>
        <end position="33"/>
    </location>
</feature>
<evidence type="ECO:0000313" key="4">
    <source>
        <dbReference type="EMBL" id="QEG17935.1"/>
    </source>
</evidence>
<evidence type="ECO:0000256" key="1">
    <source>
        <dbReference type="ARBA" id="ARBA00023284"/>
    </source>
</evidence>
<dbReference type="InterPro" id="IPR050553">
    <property type="entry name" value="Thioredoxin_ResA/DsbE_sf"/>
</dbReference>
<organism evidence="4 5">
    <name type="scientific">Gimesia maris</name>
    <dbReference type="NCBI Taxonomy" id="122"/>
    <lineage>
        <taxon>Bacteria</taxon>
        <taxon>Pseudomonadati</taxon>
        <taxon>Planctomycetota</taxon>
        <taxon>Planctomycetia</taxon>
        <taxon>Planctomycetales</taxon>
        <taxon>Planctomycetaceae</taxon>
        <taxon>Gimesia</taxon>
    </lineage>
</organism>
<dbReference type="PROSITE" id="PS00194">
    <property type="entry name" value="THIOREDOXIN_1"/>
    <property type="match status" value="1"/>
</dbReference>
<dbReference type="EMBL" id="CP042910">
    <property type="protein sequence ID" value="QEG17935.1"/>
    <property type="molecule type" value="Genomic_DNA"/>
</dbReference>
<evidence type="ECO:0000259" key="3">
    <source>
        <dbReference type="PROSITE" id="PS51352"/>
    </source>
</evidence>
<dbReference type="RefSeq" id="WP_063825430.1">
    <property type="nucleotide sequence ID" value="NZ_CP042910.1"/>
</dbReference>
<keyword evidence="2" id="KW-0812">Transmembrane</keyword>
<dbReference type="InterPro" id="IPR017937">
    <property type="entry name" value="Thioredoxin_CS"/>
</dbReference>
<accession>A0ABX5YQD7</accession>
<keyword evidence="2" id="KW-1133">Transmembrane helix</keyword>
<dbReference type="Pfam" id="PF00578">
    <property type="entry name" value="AhpC-TSA"/>
    <property type="match status" value="1"/>
</dbReference>
<keyword evidence="1" id="KW-0676">Redox-active center</keyword>
<dbReference type="PROSITE" id="PS51352">
    <property type="entry name" value="THIOREDOXIN_2"/>
    <property type="match status" value="1"/>
</dbReference>
<dbReference type="InterPro" id="IPR036249">
    <property type="entry name" value="Thioredoxin-like_sf"/>
</dbReference>
<dbReference type="SUPFAM" id="SSF52833">
    <property type="entry name" value="Thioredoxin-like"/>
    <property type="match status" value="1"/>
</dbReference>
<dbReference type="InterPro" id="IPR000866">
    <property type="entry name" value="AhpC/TSA"/>
</dbReference>
<name>A0ABX5YQD7_9PLAN</name>
<proteinExistence type="predicted"/>
<reference evidence="4 5" key="1">
    <citation type="submission" date="2019-08" db="EMBL/GenBank/DDBJ databases">
        <title>Deep-cultivation of Planctomycetes and their phenomic and genomic characterization uncovers novel biology.</title>
        <authorList>
            <person name="Wiegand S."/>
            <person name="Jogler M."/>
            <person name="Boedeker C."/>
            <person name="Pinto D."/>
            <person name="Vollmers J."/>
            <person name="Rivas-Marin E."/>
            <person name="Kohn T."/>
            <person name="Peeters S.H."/>
            <person name="Heuer A."/>
            <person name="Rast P."/>
            <person name="Oberbeckmann S."/>
            <person name="Bunk B."/>
            <person name="Jeske O."/>
            <person name="Meyerdierks A."/>
            <person name="Storesund J.E."/>
            <person name="Kallscheuer N."/>
            <person name="Luecker S."/>
            <person name="Lage O.M."/>
            <person name="Pohl T."/>
            <person name="Merkel B.J."/>
            <person name="Hornburger P."/>
            <person name="Mueller R.-W."/>
            <person name="Bruemmer F."/>
            <person name="Labrenz M."/>
            <person name="Spormann A.M."/>
            <person name="Op den Camp H."/>
            <person name="Overmann J."/>
            <person name="Amann R."/>
            <person name="Jetten M.S.M."/>
            <person name="Mascher T."/>
            <person name="Medema M.H."/>
            <person name="Devos D.P."/>
            <person name="Kaster A.-K."/>
            <person name="Ovreas L."/>
            <person name="Rohde M."/>
            <person name="Galperin M.Y."/>
            <person name="Jogler C."/>
        </authorList>
    </citation>
    <scope>NUCLEOTIDE SEQUENCE [LARGE SCALE GENOMIC DNA]</scope>
    <source>
        <strain evidence="4 5">DSM 8797</strain>
    </source>
</reference>
<dbReference type="PANTHER" id="PTHR42852:SF13">
    <property type="entry name" value="PROTEIN DIPZ"/>
    <property type="match status" value="1"/>
</dbReference>
<keyword evidence="2" id="KW-0472">Membrane</keyword>
<dbReference type="PANTHER" id="PTHR42852">
    <property type="entry name" value="THIOL:DISULFIDE INTERCHANGE PROTEIN DSBE"/>
    <property type="match status" value="1"/>
</dbReference>